<dbReference type="RefSeq" id="WP_166718871.1">
    <property type="nucleotide sequence ID" value="NZ_VWXC01000001.1"/>
</dbReference>
<keyword evidence="1" id="KW-1133">Transmembrane helix</keyword>
<proteinExistence type="predicted"/>
<gene>
    <name evidence="2" type="ORF">F3J37_01185</name>
</gene>
<accession>A0ABX0RNQ0</accession>
<keyword evidence="1" id="KW-0812">Transmembrane</keyword>
<reference evidence="2 3" key="1">
    <citation type="journal article" date="2019" name="bioRxiv">
        <title>Bacteria contribute to plant secondary compound degradation in a generalist herbivore system.</title>
        <authorList>
            <person name="Francoeur C.B."/>
            <person name="Khadempour L."/>
            <person name="Moreira-Soto R.D."/>
            <person name="Gotting K."/>
            <person name="Book A.J."/>
            <person name="Pinto-Tomas A.A."/>
            <person name="Keefover-Ring K."/>
            <person name="Currie C.R."/>
        </authorList>
    </citation>
    <scope>NUCLEOTIDE SEQUENCE [LARGE SCALE GENOMIC DNA]</scope>
    <source>
        <strain evidence="2">Al-1710</strain>
    </source>
</reference>
<feature type="transmembrane region" description="Helical" evidence="1">
    <location>
        <begin position="30"/>
        <end position="53"/>
    </location>
</feature>
<keyword evidence="3" id="KW-1185">Reference proteome</keyword>
<protein>
    <submittedName>
        <fullName evidence="2">Superinfection immunity protein</fullName>
    </submittedName>
</protein>
<comment type="caution">
    <text evidence="2">The sequence shown here is derived from an EMBL/GenBank/DDBJ whole genome shotgun (WGS) entry which is preliminary data.</text>
</comment>
<sequence>MTSLFLTLILLPLYFLPTFVGILRFRLNIWAIMLTNIFLGWTVIGWMIALIWAMSYDHHQQDDNVINALERRK</sequence>
<evidence type="ECO:0000313" key="3">
    <source>
        <dbReference type="Proteomes" id="UP001515780"/>
    </source>
</evidence>
<evidence type="ECO:0000313" key="2">
    <source>
        <dbReference type="EMBL" id="NIG17290.1"/>
    </source>
</evidence>
<dbReference type="Proteomes" id="UP001515780">
    <property type="component" value="Unassembled WGS sequence"/>
</dbReference>
<evidence type="ECO:0000256" key="1">
    <source>
        <dbReference type="SAM" id="Phobius"/>
    </source>
</evidence>
<name>A0ABX0RNQ0_9GAMM</name>
<dbReference type="InterPro" id="IPR016410">
    <property type="entry name" value="Phage_imm"/>
</dbReference>
<keyword evidence="1" id="KW-0472">Membrane</keyword>
<organism evidence="2 3">
    <name type="scientific">Candidatus Pantoea communis</name>
    <dbReference type="NCBI Taxonomy" id="2608354"/>
    <lineage>
        <taxon>Bacteria</taxon>
        <taxon>Pseudomonadati</taxon>
        <taxon>Pseudomonadota</taxon>
        <taxon>Gammaproteobacteria</taxon>
        <taxon>Enterobacterales</taxon>
        <taxon>Erwiniaceae</taxon>
        <taxon>Pantoea</taxon>
    </lineage>
</organism>
<dbReference type="EMBL" id="VWXC01000001">
    <property type="protein sequence ID" value="NIG17290.1"/>
    <property type="molecule type" value="Genomic_DNA"/>
</dbReference>
<dbReference type="Pfam" id="PF14373">
    <property type="entry name" value="Imm_superinfect"/>
    <property type="match status" value="1"/>
</dbReference>